<proteinExistence type="predicted"/>
<dbReference type="InterPro" id="IPR029065">
    <property type="entry name" value="Enolase_C-like"/>
</dbReference>
<dbReference type="InterPro" id="IPR046945">
    <property type="entry name" value="RHMD-like"/>
</dbReference>
<protein>
    <submittedName>
        <fullName evidence="5">Mandelate racemase/muconate lactonizing enzyme family protein</fullName>
    </submittedName>
</protein>
<dbReference type="SMART" id="SM00922">
    <property type="entry name" value="MR_MLE"/>
    <property type="match status" value="1"/>
</dbReference>
<dbReference type="Pfam" id="PF02746">
    <property type="entry name" value="MR_MLE_N"/>
    <property type="match status" value="1"/>
</dbReference>
<evidence type="ECO:0000313" key="5">
    <source>
        <dbReference type="EMBL" id="BEH01383.1"/>
    </source>
</evidence>
<dbReference type="SUPFAM" id="SSF51604">
    <property type="entry name" value="Enolase C-terminal domain-like"/>
    <property type="match status" value="1"/>
</dbReference>
<sequence length="371" mass="41147">MVGKLRWSMTVRIEQVDVGLYKVPLSHTMKDSTHGDMSDFELITVRIIDSDGAQGLGYTYGVRAGGAGIWALIDRYLRDVLVGEDADRIEFLWQRMWWCLHYAGRGGPVTSAISAVDIALWDLFGRRASQPLWKIFGGYDPVVPIYAGGIDLGLSTEELLAQSDRFQSEGFRAIKMKVGRPDSREDVARVEAMREHLGDTFPLMADANMRWSADKAIKMARSLQPFDLLWLEEPVIPDDFEGQARVVRDGGIPIAAGENWHTVYEFSRAISMGAVTFVEPDVCNVGGYTVFNKIAAIAEAHNLPLTSHGVHDLTVHSLAAAPTRTYMEAHGFAMGDYMDEAMPIGDGFVTAPDRPGHGIDFDFDLLEPHRI</sequence>
<dbReference type="InterPro" id="IPR034382">
    <property type="entry name" value="AHGA_cycloisomerase"/>
</dbReference>
<dbReference type="GO" id="GO:0000287">
    <property type="term" value="F:magnesium ion binding"/>
    <property type="evidence" value="ECO:0007669"/>
    <property type="project" value="TreeGrafter"/>
</dbReference>
<dbReference type="GO" id="GO:0016836">
    <property type="term" value="F:hydro-lyase activity"/>
    <property type="evidence" value="ECO:0007669"/>
    <property type="project" value="TreeGrafter"/>
</dbReference>
<reference evidence="5" key="1">
    <citation type="journal article" date="2024" name="Int. J. Syst. Evol. Microbiol.">
        <title>Brooklawnia propionicigenes sp. nov., a facultatively anaerobic, propionate-producing bacterium isolated from a methanogenic reactor treating waste from cattle farms.</title>
        <authorList>
            <person name="Akita Y."/>
            <person name="Ueki A."/>
            <person name="Tonouchi A."/>
            <person name="Sugawara Y."/>
            <person name="Honma S."/>
            <person name="Kaku N."/>
            <person name="Ueki K."/>
        </authorList>
    </citation>
    <scope>NUCLEOTIDE SEQUENCE</scope>
    <source>
        <strain evidence="5">SH051</strain>
    </source>
</reference>
<keyword evidence="2" id="KW-0479">Metal-binding</keyword>
<keyword evidence="3" id="KW-0460">Magnesium</keyword>
<dbReference type="InterPro" id="IPR013342">
    <property type="entry name" value="Mandelate_racemase_C"/>
</dbReference>
<name>A0AAN0K648_9ACTN</name>
<dbReference type="InterPro" id="IPR029017">
    <property type="entry name" value="Enolase-like_N"/>
</dbReference>
<dbReference type="Proteomes" id="UP001431656">
    <property type="component" value="Chromosome"/>
</dbReference>
<dbReference type="SFLD" id="SFLDG00179">
    <property type="entry name" value="mandelate_racemase"/>
    <property type="match status" value="1"/>
</dbReference>
<dbReference type="Gene3D" id="3.30.390.10">
    <property type="entry name" value="Enolase-like, N-terminal domain"/>
    <property type="match status" value="1"/>
</dbReference>
<evidence type="ECO:0000259" key="4">
    <source>
        <dbReference type="SMART" id="SM00922"/>
    </source>
</evidence>
<dbReference type="GO" id="GO:0016853">
    <property type="term" value="F:isomerase activity"/>
    <property type="evidence" value="ECO:0007669"/>
    <property type="project" value="InterPro"/>
</dbReference>
<dbReference type="PANTHER" id="PTHR13794">
    <property type="entry name" value="ENOLASE SUPERFAMILY, MANDELATE RACEMASE"/>
    <property type="match status" value="1"/>
</dbReference>
<dbReference type="PANTHER" id="PTHR13794:SF58">
    <property type="entry name" value="MITOCHONDRIAL ENOLASE SUPERFAMILY MEMBER 1"/>
    <property type="match status" value="1"/>
</dbReference>
<gene>
    <name evidence="5" type="ORF">brsh051_06640</name>
</gene>
<dbReference type="GO" id="GO:0009063">
    <property type="term" value="P:amino acid catabolic process"/>
    <property type="evidence" value="ECO:0007669"/>
    <property type="project" value="InterPro"/>
</dbReference>
<dbReference type="InterPro" id="IPR036849">
    <property type="entry name" value="Enolase-like_C_sf"/>
</dbReference>
<dbReference type="SUPFAM" id="SSF54826">
    <property type="entry name" value="Enolase N-terminal domain-like"/>
    <property type="match status" value="1"/>
</dbReference>
<dbReference type="GO" id="GO:0019388">
    <property type="term" value="P:galactose catabolic process"/>
    <property type="evidence" value="ECO:0007669"/>
    <property type="project" value="InterPro"/>
</dbReference>
<evidence type="ECO:0000256" key="1">
    <source>
        <dbReference type="ARBA" id="ARBA00001946"/>
    </source>
</evidence>
<comment type="cofactor">
    <cofactor evidence="1">
        <name>Mg(2+)</name>
        <dbReference type="ChEBI" id="CHEBI:18420"/>
    </cofactor>
</comment>
<evidence type="ECO:0000256" key="3">
    <source>
        <dbReference type="ARBA" id="ARBA00022842"/>
    </source>
</evidence>
<evidence type="ECO:0000256" key="2">
    <source>
        <dbReference type="ARBA" id="ARBA00022723"/>
    </source>
</evidence>
<dbReference type="KEGG" id="broo:brsh051_06640"/>
<dbReference type="Gene3D" id="3.20.20.120">
    <property type="entry name" value="Enolase-like C-terminal domain"/>
    <property type="match status" value="1"/>
</dbReference>
<dbReference type="SFLD" id="SFLDF00557">
    <property type="entry name" value="3_6-anhydro-alpha-L-galactonat"/>
    <property type="match status" value="1"/>
</dbReference>
<accession>A0AAN0K648</accession>
<keyword evidence="6" id="KW-1185">Reference proteome</keyword>
<dbReference type="CDD" id="cd03316">
    <property type="entry name" value="MR_like"/>
    <property type="match status" value="1"/>
</dbReference>
<dbReference type="AlphaFoldDB" id="A0AAN0K648"/>
<dbReference type="PROSITE" id="PS00909">
    <property type="entry name" value="MR_MLE_2"/>
    <property type="match status" value="1"/>
</dbReference>
<dbReference type="InterPro" id="IPR018110">
    <property type="entry name" value="Mandel_Rmase/mucon_lact_enz_CS"/>
</dbReference>
<feature type="domain" description="Mandelate racemase/muconate lactonizing enzyme C-terminal" evidence="4">
    <location>
        <begin position="156"/>
        <end position="253"/>
    </location>
</feature>
<dbReference type="SFLD" id="SFLDS00001">
    <property type="entry name" value="Enolase"/>
    <property type="match status" value="1"/>
</dbReference>
<dbReference type="Pfam" id="PF13378">
    <property type="entry name" value="MR_MLE_C"/>
    <property type="match status" value="1"/>
</dbReference>
<organism evidence="5 6">
    <name type="scientific">Brooklawnia propionicigenes</name>
    <dbReference type="NCBI Taxonomy" id="3041175"/>
    <lineage>
        <taxon>Bacteria</taxon>
        <taxon>Bacillati</taxon>
        <taxon>Actinomycetota</taxon>
        <taxon>Actinomycetes</taxon>
        <taxon>Propionibacteriales</taxon>
        <taxon>Propionibacteriaceae</taxon>
        <taxon>Brooklawnia</taxon>
    </lineage>
</organism>
<dbReference type="EMBL" id="AP028056">
    <property type="protein sequence ID" value="BEH01383.1"/>
    <property type="molecule type" value="Genomic_DNA"/>
</dbReference>
<dbReference type="InterPro" id="IPR013341">
    <property type="entry name" value="Mandelate_racemase_N_dom"/>
</dbReference>
<evidence type="ECO:0000313" key="6">
    <source>
        <dbReference type="Proteomes" id="UP001431656"/>
    </source>
</evidence>